<dbReference type="Proteomes" id="UP000837857">
    <property type="component" value="Chromosome 2"/>
</dbReference>
<proteinExistence type="predicted"/>
<feature type="signal peptide" evidence="2">
    <location>
        <begin position="1"/>
        <end position="19"/>
    </location>
</feature>
<evidence type="ECO:0000256" key="1">
    <source>
        <dbReference type="SAM" id="MobiDB-lite"/>
    </source>
</evidence>
<evidence type="ECO:0000313" key="3">
    <source>
        <dbReference type="EMBL" id="CAH2049976.1"/>
    </source>
</evidence>
<accession>A0ABN8I7A0</accession>
<keyword evidence="2" id="KW-0732">Signal</keyword>
<sequence>MARHLLFPFVFGLFICIHAAPGFGGGSDWSGGGVFVKGGFAGGGFEGGGSGFGNGHGGAGGLDSGEVGGDGLAGDNGGNLGLGSWGGLDGQYDGDVLDINNGGVGLDGANGLSAAGDGYNDGDELDFGELENEGGSYGGHRYARFSTRGSASASSSSSASAGGGHGASSSASSSASASGSSSAVASASASASSSGR</sequence>
<evidence type="ECO:0000313" key="4">
    <source>
        <dbReference type="Proteomes" id="UP000837857"/>
    </source>
</evidence>
<reference evidence="3" key="1">
    <citation type="submission" date="2022-03" db="EMBL/GenBank/DDBJ databases">
        <authorList>
            <person name="Martin H S."/>
        </authorList>
    </citation>
    <scope>NUCLEOTIDE SEQUENCE</scope>
</reference>
<protein>
    <submittedName>
        <fullName evidence="3">Uncharacterized protein</fullName>
    </submittedName>
</protein>
<feature type="chain" id="PRO_5046100450" evidence="2">
    <location>
        <begin position="20"/>
        <end position="196"/>
    </location>
</feature>
<organism evidence="3 4">
    <name type="scientific">Iphiclides podalirius</name>
    <name type="common">scarce swallowtail</name>
    <dbReference type="NCBI Taxonomy" id="110791"/>
    <lineage>
        <taxon>Eukaryota</taxon>
        <taxon>Metazoa</taxon>
        <taxon>Ecdysozoa</taxon>
        <taxon>Arthropoda</taxon>
        <taxon>Hexapoda</taxon>
        <taxon>Insecta</taxon>
        <taxon>Pterygota</taxon>
        <taxon>Neoptera</taxon>
        <taxon>Endopterygota</taxon>
        <taxon>Lepidoptera</taxon>
        <taxon>Glossata</taxon>
        <taxon>Ditrysia</taxon>
        <taxon>Papilionoidea</taxon>
        <taxon>Papilionidae</taxon>
        <taxon>Papilioninae</taxon>
        <taxon>Iphiclides</taxon>
    </lineage>
</organism>
<feature type="region of interest" description="Disordered" evidence="1">
    <location>
        <begin position="141"/>
        <end position="196"/>
    </location>
</feature>
<feature type="compositionally biased region" description="Low complexity" evidence="1">
    <location>
        <begin position="167"/>
        <end position="196"/>
    </location>
</feature>
<name>A0ABN8I7A0_9NEOP</name>
<feature type="non-terminal residue" evidence="3">
    <location>
        <position position="196"/>
    </location>
</feature>
<dbReference type="EMBL" id="OW152814">
    <property type="protein sequence ID" value="CAH2049976.1"/>
    <property type="molecule type" value="Genomic_DNA"/>
</dbReference>
<keyword evidence="4" id="KW-1185">Reference proteome</keyword>
<feature type="compositionally biased region" description="Low complexity" evidence="1">
    <location>
        <begin position="149"/>
        <end position="160"/>
    </location>
</feature>
<evidence type="ECO:0000256" key="2">
    <source>
        <dbReference type="SAM" id="SignalP"/>
    </source>
</evidence>
<gene>
    <name evidence="3" type="ORF">IPOD504_LOCUS7142</name>
</gene>